<dbReference type="EMBL" id="CAJNDS010002784">
    <property type="protein sequence ID" value="CAE7596145.1"/>
    <property type="molecule type" value="Genomic_DNA"/>
</dbReference>
<proteinExistence type="predicted"/>
<protein>
    <submittedName>
        <fullName evidence="2">Uncharacterized protein</fullName>
    </submittedName>
</protein>
<sequence length="114" mass="12487">MPRRRHRVLGHYPASPHELRSSLGFRTSGFLGSSLTADLGRTAGLRGLRFCTEHSPQQCVRGNPESRHHLAEGGAVPQEEQADVQVLYTGKSLKQRWRLCQTPGQGESLAEGAA</sequence>
<reference evidence="2" key="1">
    <citation type="submission" date="2021-02" db="EMBL/GenBank/DDBJ databases">
        <authorList>
            <person name="Dougan E. K."/>
            <person name="Rhodes N."/>
            <person name="Thang M."/>
            <person name="Chan C."/>
        </authorList>
    </citation>
    <scope>NUCLEOTIDE SEQUENCE</scope>
</reference>
<keyword evidence="3" id="KW-1185">Reference proteome</keyword>
<dbReference type="AlphaFoldDB" id="A0A812V3P7"/>
<gene>
    <name evidence="2" type="ORF">SNAT2548_LOCUS33923</name>
</gene>
<evidence type="ECO:0000313" key="3">
    <source>
        <dbReference type="Proteomes" id="UP000604046"/>
    </source>
</evidence>
<comment type="caution">
    <text evidence="2">The sequence shown here is derived from an EMBL/GenBank/DDBJ whole genome shotgun (WGS) entry which is preliminary data.</text>
</comment>
<evidence type="ECO:0000313" key="2">
    <source>
        <dbReference type="EMBL" id="CAE7596145.1"/>
    </source>
</evidence>
<organism evidence="2 3">
    <name type="scientific">Symbiodinium natans</name>
    <dbReference type="NCBI Taxonomy" id="878477"/>
    <lineage>
        <taxon>Eukaryota</taxon>
        <taxon>Sar</taxon>
        <taxon>Alveolata</taxon>
        <taxon>Dinophyceae</taxon>
        <taxon>Suessiales</taxon>
        <taxon>Symbiodiniaceae</taxon>
        <taxon>Symbiodinium</taxon>
    </lineage>
</organism>
<accession>A0A812V3P7</accession>
<evidence type="ECO:0000256" key="1">
    <source>
        <dbReference type="SAM" id="MobiDB-lite"/>
    </source>
</evidence>
<name>A0A812V3P7_9DINO</name>
<dbReference type="Proteomes" id="UP000604046">
    <property type="component" value="Unassembled WGS sequence"/>
</dbReference>
<feature type="region of interest" description="Disordered" evidence="1">
    <location>
        <begin position="56"/>
        <end position="78"/>
    </location>
</feature>